<gene>
    <name evidence="2" type="ORF">BO80DRAFT_362680</name>
</gene>
<evidence type="ECO:0000259" key="1">
    <source>
        <dbReference type="PROSITE" id="PS50181"/>
    </source>
</evidence>
<sequence>MDKDDSATQQIIALFAHLNTNSARQDAYHRILDQLSPHEWRDVRVRINQRAFQKDILGQSPPEVAVQIAQYLDLSELHVLQRVSRKWHLLLSSELIRGAIYHHYIGCGPHVTEDQFTRYAKQRLRLERGLPLSKLRDPNHSLPFGSSLDCHDYANGRHAWLEGNTRIIVHNLCNHTTQGFCTENRDSFRDLRLSESMVAAISVRGYCHTWNLETEEHASFRIPALHFRAFVVRGLQVALGFANPMAVGDESIIYWNMSSGVARSIQVEPNLALVGLHSTTNSLTTLHLQRENHLDSEGGPTRFGRCDCLHVVKYTVDDHGRITRVPSETPQLPFPLGMDWNIEILHDISNDTGGRLAAFSCQRTPSTVASITPRHILVAAHDPQTDSMYIHELRPEDSPYLPLCITAVDRNLLYYVKNDRGKPTIWISDPASRNPLRPAKAVDPELPREATSRVYSYASRFVLRGDRDFVLMVDETDVKVWRFGDMRLEGEIGCE</sequence>
<protein>
    <submittedName>
        <fullName evidence="2">F-box domain protein</fullName>
    </submittedName>
</protein>
<dbReference type="EMBL" id="KZ824457">
    <property type="protein sequence ID" value="RAK98015.1"/>
    <property type="molecule type" value="Genomic_DNA"/>
</dbReference>
<dbReference type="Gene3D" id="1.20.1280.50">
    <property type="match status" value="1"/>
</dbReference>
<reference evidence="2 3" key="1">
    <citation type="submission" date="2018-02" db="EMBL/GenBank/DDBJ databases">
        <title>The genomes of Aspergillus section Nigri reveals drivers in fungal speciation.</title>
        <authorList>
            <consortium name="DOE Joint Genome Institute"/>
            <person name="Vesth T.C."/>
            <person name="Nybo J."/>
            <person name="Theobald S."/>
            <person name="Brandl J."/>
            <person name="Frisvad J.C."/>
            <person name="Nielsen K.F."/>
            <person name="Lyhne E.K."/>
            <person name="Kogle M.E."/>
            <person name="Kuo A."/>
            <person name="Riley R."/>
            <person name="Clum A."/>
            <person name="Nolan M."/>
            <person name="Lipzen A."/>
            <person name="Salamov A."/>
            <person name="Henrissat B."/>
            <person name="Wiebenga A."/>
            <person name="De vries R.P."/>
            <person name="Grigoriev I.V."/>
            <person name="Mortensen U.H."/>
            <person name="Andersen M.R."/>
            <person name="Baker S.E."/>
        </authorList>
    </citation>
    <scope>NUCLEOTIDE SEQUENCE [LARGE SCALE GENOMIC DNA]</scope>
    <source>
        <strain evidence="2 3">CBS 121593</strain>
    </source>
</reference>
<evidence type="ECO:0000313" key="3">
    <source>
        <dbReference type="Proteomes" id="UP000249402"/>
    </source>
</evidence>
<dbReference type="RefSeq" id="XP_025572343.1">
    <property type="nucleotide sequence ID" value="XM_025716069.1"/>
</dbReference>
<organism evidence="2 3">
    <name type="scientific">Aspergillus ibericus CBS 121593</name>
    <dbReference type="NCBI Taxonomy" id="1448316"/>
    <lineage>
        <taxon>Eukaryota</taxon>
        <taxon>Fungi</taxon>
        <taxon>Dikarya</taxon>
        <taxon>Ascomycota</taxon>
        <taxon>Pezizomycotina</taxon>
        <taxon>Eurotiomycetes</taxon>
        <taxon>Eurotiomycetidae</taxon>
        <taxon>Eurotiales</taxon>
        <taxon>Aspergillaceae</taxon>
        <taxon>Aspergillus</taxon>
        <taxon>Aspergillus subgen. Circumdati</taxon>
    </lineage>
</organism>
<dbReference type="InterPro" id="IPR036047">
    <property type="entry name" value="F-box-like_dom_sf"/>
</dbReference>
<dbReference type="Proteomes" id="UP000249402">
    <property type="component" value="Unassembled WGS sequence"/>
</dbReference>
<accession>A0A395GR48</accession>
<dbReference type="GeneID" id="37220934"/>
<name>A0A395GR48_9EURO</name>
<feature type="domain" description="F-box" evidence="1">
    <location>
        <begin position="54"/>
        <end position="104"/>
    </location>
</feature>
<evidence type="ECO:0000313" key="2">
    <source>
        <dbReference type="EMBL" id="RAK98015.1"/>
    </source>
</evidence>
<dbReference type="OrthoDB" id="5295250at2759"/>
<dbReference type="VEuPathDB" id="FungiDB:BO80DRAFT_362680"/>
<dbReference type="AlphaFoldDB" id="A0A395GR48"/>
<dbReference type="SUPFAM" id="SSF81383">
    <property type="entry name" value="F-box domain"/>
    <property type="match status" value="1"/>
</dbReference>
<dbReference type="InterPro" id="IPR001810">
    <property type="entry name" value="F-box_dom"/>
</dbReference>
<keyword evidence="3" id="KW-1185">Reference proteome</keyword>
<proteinExistence type="predicted"/>
<dbReference type="Pfam" id="PF12937">
    <property type="entry name" value="F-box-like"/>
    <property type="match status" value="1"/>
</dbReference>
<dbReference type="PROSITE" id="PS50181">
    <property type="entry name" value="FBOX"/>
    <property type="match status" value="1"/>
</dbReference>
<dbReference type="CDD" id="cd09917">
    <property type="entry name" value="F-box_SF"/>
    <property type="match status" value="1"/>
</dbReference>